<name>A0A1F5E3E3_9BACT</name>
<protein>
    <recommendedName>
        <fullName evidence="1">Transcription regulator TrmB N-terminal domain-containing protein</fullName>
    </recommendedName>
</protein>
<proteinExistence type="predicted"/>
<dbReference type="Gene3D" id="1.10.10.10">
    <property type="entry name" value="Winged helix-like DNA-binding domain superfamily/Winged helix DNA-binding domain"/>
    <property type="match status" value="1"/>
</dbReference>
<reference evidence="2 3" key="1">
    <citation type="journal article" date="2016" name="Nat. Commun.">
        <title>Thousands of microbial genomes shed light on interconnected biogeochemical processes in an aquifer system.</title>
        <authorList>
            <person name="Anantharaman K."/>
            <person name="Brown C.T."/>
            <person name="Hug L.A."/>
            <person name="Sharon I."/>
            <person name="Castelle C.J."/>
            <person name="Probst A.J."/>
            <person name="Thomas B.C."/>
            <person name="Singh A."/>
            <person name="Wilkins M.J."/>
            <person name="Karaoz U."/>
            <person name="Brodie E.L."/>
            <person name="Williams K.H."/>
            <person name="Hubbard S.S."/>
            <person name="Banfield J.F."/>
        </authorList>
    </citation>
    <scope>NUCLEOTIDE SEQUENCE [LARGE SCALE GENOMIC DNA]</scope>
</reference>
<dbReference type="STRING" id="1797472.A2215_02145"/>
<dbReference type="PANTHER" id="PTHR34293:SF1">
    <property type="entry name" value="HTH-TYPE TRANSCRIPTIONAL REGULATOR TRMBL2"/>
    <property type="match status" value="1"/>
</dbReference>
<dbReference type="Pfam" id="PF01978">
    <property type="entry name" value="TrmB"/>
    <property type="match status" value="1"/>
</dbReference>
<comment type="caution">
    <text evidence="2">The sequence shown here is derived from an EMBL/GenBank/DDBJ whole genome shotgun (WGS) entry which is preliminary data.</text>
</comment>
<dbReference type="InterPro" id="IPR002831">
    <property type="entry name" value="Tscrpt_reg_TrmB_N"/>
</dbReference>
<evidence type="ECO:0000259" key="1">
    <source>
        <dbReference type="Pfam" id="PF01978"/>
    </source>
</evidence>
<evidence type="ECO:0000313" key="2">
    <source>
        <dbReference type="EMBL" id="OGD61915.1"/>
    </source>
</evidence>
<dbReference type="InterPro" id="IPR036390">
    <property type="entry name" value="WH_DNA-bd_sf"/>
</dbReference>
<dbReference type="Proteomes" id="UP000178583">
    <property type="component" value="Unassembled WGS sequence"/>
</dbReference>
<organism evidence="2 3">
    <name type="scientific">Candidatus Berkelbacteria bacterium RIFOXYA2_FULL_43_10</name>
    <dbReference type="NCBI Taxonomy" id="1797472"/>
    <lineage>
        <taxon>Bacteria</taxon>
        <taxon>Candidatus Berkelbacteria</taxon>
    </lineage>
</organism>
<feature type="domain" description="Transcription regulator TrmB N-terminal" evidence="1">
    <location>
        <begin position="7"/>
        <end position="74"/>
    </location>
</feature>
<accession>A0A1F5E3E3</accession>
<dbReference type="PANTHER" id="PTHR34293">
    <property type="entry name" value="HTH-TYPE TRANSCRIPTIONAL REGULATOR TRMBL2"/>
    <property type="match status" value="1"/>
</dbReference>
<evidence type="ECO:0000313" key="3">
    <source>
        <dbReference type="Proteomes" id="UP000178583"/>
    </source>
</evidence>
<dbReference type="AlphaFoldDB" id="A0A1F5E3E3"/>
<dbReference type="EMBL" id="MEZY01000058">
    <property type="protein sequence ID" value="OGD61915.1"/>
    <property type="molecule type" value="Genomic_DNA"/>
</dbReference>
<dbReference type="InterPro" id="IPR051797">
    <property type="entry name" value="TrmB-like"/>
</dbReference>
<dbReference type="InterPro" id="IPR036388">
    <property type="entry name" value="WH-like_DNA-bd_sf"/>
</dbReference>
<gene>
    <name evidence="2" type="ORF">A2215_02145</name>
</gene>
<dbReference type="SUPFAM" id="SSF46785">
    <property type="entry name" value="Winged helix' DNA-binding domain"/>
    <property type="match status" value="1"/>
</dbReference>
<sequence>MDRELLLKDIGLNDKEAKTYMAILELGKSTIKPISLRAGIKRTSIYNFIDHLVELGIISQAEIRGRMHYKAEAPEKLLEIQQARLERIKSSLPEFLSVFNSNVKKPKIHYYEGVEQIKNIVREEPRCQTEALYIWPGEDVTEMVGGEKFMTDINKQRIEKGVFIKSIRFRDKDVPFETSSHGLENLLEIRWAPSDINISIGIGIYDTGKVSFFSSKEENFGILIESKELYDAMRVFHDLLWEKSTPAKVGEG</sequence>